<dbReference type="EMBL" id="GISG01230624">
    <property type="protein sequence ID" value="MBA4666141.1"/>
    <property type="molecule type" value="Transcribed_RNA"/>
</dbReference>
<accession>A0A7C9ECP1</accession>
<reference evidence="1" key="1">
    <citation type="journal article" date="2013" name="J. Plant Res.">
        <title>Effect of fungi and light on seed germination of three Opuntia species from semiarid lands of central Mexico.</title>
        <authorList>
            <person name="Delgado-Sanchez P."/>
            <person name="Jimenez-Bremont J.F."/>
            <person name="Guerrero-Gonzalez Mde L."/>
            <person name="Flores J."/>
        </authorList>
    </citation>
    <scope>NUCLEOTIDE SEQUENCE</scope>
    <source>
        <tissue evidence="1">Cladode</tissue>
    </source>
</reference>
<reference evidence="1" key="2">
    <citation type="submission" date="2020-07" db="EMBL/GenBank/DDBJ databases">
        <authorList>
            <person name="Vera ALvarez R."/>
            <person name="Arias-Moreno D.M."/>
            <person name="Jimenez-Jacinto V."/>
            <person name="Jimenez-Bremont J.F."/>
            <person name="Swaminathan K."/>
            <person name="Moose S.P."/>
            <person name="Guerrero-Gonzalez M.L."/>
            <person name="Marino-Ramirez L."/>
            <person name="Landsman D."/>
            <person name="Rodriguez-Kessler M."/>
            <person name="Delgado-Sanchez P."/>
        </authorList>
    </citation>
    <scope>NUCLEOTIDE SEQUENCE</scope>
    <source>
        <tissue evidence="1">Cladode</tissue>
    </source>
</reference>
<sequence>MPCGVSLLSSWVTGLNGRNWLLLIPISETQMSSFLMKLSSYGERKIELLKVCSHFHVTDMQFLPVSLAARVVFKLLDVKITRLRFGFPLAGISNSIIEGRMPVALPLHFNSYTFMHSTRLCESM</sequence>
<organism evidence="1">
    <name type="scientific">Opuntia streptacantha</name>
    <name type="common">Prickly pear cactus</name>
    <name type="synonym">Opuntia cardona</name>
    <dbReference type="NCBI Taxonomy" id="393608"/>
    <lineage>
        <taxon>Eukaryota</taxon>
        <taxon>Viridiplantae</taxon>
        <taxon>Streptophyta</taxon>
        <taxon>Embryophyta</taxon>
        <taxon>Tracheophyta</taxon>
        <taxon>Spermatophyta</taxon>
        <taxon>Magnoliopsida</taxon>
        <taxon>eudicotyledons</taxon>
        <taxon>Gunneridae</taxon>
        <taxon>Pentapetalae</taxon>
        <taxon>Caryophyllales</taxon>
        <taxon>Cactineae</taxon>
        <taxon>Cactaceae</taxon>
        <taxon>Opuntioideae</taxon>
        <taxon>Opuntia</taxon>
    </lineage>
</organism>
<proteinExistence type="predicted"/>
<protein>
    <submittedName>
        <fullName evidence="1">Uncharacterized protein</fullName>
    </submittedName>
</protein>
<name>A0A7C9ECP1_OPUST</name>
<evidence type="ECO:0000313" key="1">
    <source>
        <dbReference type="EMBL" id="MBA4666141.1"/>
    </source>
</evidence>
<dbReference type="AlphaFoldDB" id="A0A7C9ECP1"/>